<protein>
    <submittedName>
        <fullName evidence="3">Transcriptional regulator YheO</fullName>
    </submittedName>
</protein>
<dbReference type="EMBL" id="RJUR01000011">
    <property type="protein sequence ID" value="ROQ53775.1"/>
    <property type="molecule type" value="Genomic_DNA"/>
</dbReference>
<gene>
    <name evidence="3" type="ORF">EDF85_1541</name>
</gene>
<dbReference type="Pfam" id="PF08348">
    <property type="entry name" value="PAS_6"/>
    <property type="match status" value="1"/>
</dbReference>
<dbReference type="InterPro" id="IPR039446">
    <property type="entry name" value="DauR-like"/>
</dbReference>
<feature type="domain" description="Transcriptional regulator DauR-like HTH" evidence="2">
    <location>
        <begin position="162"/>
        <end position="223"/>
    </location>
</feature>
<evidence type="ECO:0000313" key="3">
    <source>
        <dbReference type="EMBL" id="ROQ53775.1"/>
    </source>
</evidence>
<dbReference type="Proteomes" id="UP000269115">
    <property type="component" value="Unassembled WGS sequence"/>
</dbReference>
<dbReference type="GeneID" id="87481184"/>
<evidence type="ECO:0000313" key="4">
    <source>
        <dbReference type="Proteomes" id="UP000269115"/>
    </source>
</evidence>
<dbReference type="RefSeq" id="WP_054914513.1">
    <property type="nucleotide sequence ID" value="NZ_LKGZ01000001.1"/>
</dbReference>
<name>A0A9X8ENE7_PSEPU</name>
<comment type="caution">
    <text evidence="3">The sequence shown here is derived from an EMBL/GenBank/DDBJ whole genome shotgun (WGS) entry which is preliminary data.</text>
</comment>
<evidence type="ECO:0000259" key="1">
    <source>
        <dbReference type="Pfam" id="PF08348"/>
    </source>
</evidence>
<sequence>MALDTTPERQLVLGVLHATVQMLGTVLGRTTEVVLHDLTRPEHSVIAIANGHVSGRQIGSPVLAGPREDQGFNAVLQALRDKGSHTPVVVGNYPSLGRDGKTLRSATAVFRDALGEPYASLCVNTDFSGIAAAQACLEQLLPGTGAAPGEPTENQPDLEQLMAQIIDAALHDARSQGRRIAKAQKLEAVRQMHDGGLFIVKGAVEKAAAALGVTRYTIYNYLDEIRNR</sequence>
<dbReference type="Pfam" id="PF13309">
    <property type="entry name" value="HTH_22"/>
    <property type="match status" value="1"/>
</dbReference>
<evidence type="ECO:0000259" key="2">
    <source>
        <dbReference type="Pfam" id="PF13309"/>
    </source>
</evidence>
<reference evidence="3 4" key="1">
    <citation type="submission" date="2018-11" db="EMBL/GenBank/DDBJ databases">
        <title>Genomic analyses of the natural microbiome of Caenorhabditis elegans.</title>
        <authorList>
            <person name="Samuel B."/>
        </authorList>
    </citation>
    <scope>NUCLEOTIDE SEQUENCE [LARGE SCALE GENOMIC DNA]</scope>
    <source>
        <strain evidence="3 4">BIGb0473</strain>
    </source>
</reference>
<dbReference type="PANTHER" id="PTHR35568">
    <property type="entry name" value="TRANSCRIPTIONAL REGULATOR DAUR"/>
    <property type="match status" value="1"/>
</dbReference>
<feature type="domain" description="YheO-like" evidence="1">
    <location>
        <begin position="16"/>
        <end position="134"/>
    </location>
</feature>
<organism evidence="3 4">
    <name type="scientific">Pseudomonas putida</name>
    <name type="common">Arthrobacter siderocapsulatus</name>
    <dbReference type="NCBI Taxonomy" id="303"/>
    <lineage>
        <taxon>Bacteria</taxon>
        <taxon>Pseudomonadati</taxon>
        <taxon>Pseudomonadota</taxon>
        <taxon>Gammaproteobacteria</taxon>
        <taxon>Pseudomonadales</taxon>
        <taxon>Pseudomonadaceae</taxon>
        <taxon>Pseudomonas</taxon>
    </lineage>
</organism>
<accession>A0A9X8ENE7</accession>
<dbReference type="AlphaFoldDB" id="A0A9X8ENE7"/>
<proteinExistence type="predicted"/>
<dbReference type="InterPro" id="IPR039445">
    <property type="entry name" value="DauR-like_HTH"/>
</dbReference>
<dbReference type="InterPro" id="IPR013559">
    <property type="entry name" value="YheO"/>
</dbReference>
<dbReference type="PANTHER" id="PTHR35568:SF1">
    <property type="entry name" value="TRANSCRIPTIONAL REGULATOR DAUR"/>
    <property type="match status" value="1"/>
</dbReference>